<sequence>GRNPDQISVNCFFKLRAPFMPRSLSYPTREIFNELERLGYTTLFFKSADPADFWEEEGAVIVDNAGVGICYYAQITESDGSLFQGRCPMSTYNRWHFFSPRPAPNNAAPTRTPSGTSIIFNNGVRSPLVEEIIIRSVIYENFM</sequence>
<feature type="non-terminal residue" evidence="1">
    <location>
        <position position="1"/>
    </location>
</feature>
<dbReference type="EMBL" id="JAVIPQ010000168">
    <property type="protein sequence ID" value="MDQ9556105.1"/>
    <property type="molecule type" value="Genomic_DNA"/>
</dbReference>
<name>A0ABD5BKJ3_SERMA</name>
<protein>
    <submittedName>
        <fullName evidence="1">Uncharacterized protein</fullName>
    </submittedName>
</protein>
<reference evidence="1 2" key="1">
    <citation type="submission" date="2023-07" db="EMBL/GenBank/DDBJ databases">
        <title>Pathogens genome sequencing project 196.</title>
        <authorList>
            <person name="Cao X."/>
        </authorList>
    </citation>
    <scope>NUCLEOTIDE SEQUENCE [LARGE SCALE GENOMIC DNA]</scope>
    <source>
        <strain evidence="1 2">SM41</strain>
    </source>
</reference>
<proteinExistence type="predicted"/>
<accession>A0ABD5BKJ3</accession>
<organism evidence="1 2">
    <name type="scientific">Serratia marcescens</name>
    <dbReference type="NCBI Taxonomy" id="615"/>
    <lineage>
        <taxon>Bacteria</taxon>
        <taxon>Pseudomonadati</taxon>
        <taxon>Pseudomonadota</taxon>
        <taxon>Gammaproteobacteria</taxon>
        <taxon>Enterobacterales</taxon>
        <taxon>Yersiniaceae</taxon>
        <taxon>Serratia</taxon>
    </lineage>
</organism>
<gene>
    <name evidence="1" type="ORF">RF091_11330</name>
</gene>
<comment type="caution">
    <text evidence="1">The sequence shown here is derived from an EMBL/GenBank/DDBJ whole genome shotgun (WGS) entry which is preliminary data.</text>
</comment>
<evidence type="ECO:0000313" key="1">
    <source>
        <dbReference type="EMBL" id="MDQ9556105.1"/>
    </source>
</evidence>
<evidence type="ECO:0000313" key="2">
    <source>
        <dbReference type="Proteomes" id="UP001234811"/>
    </source>
</evidence>
<dbReference type="AlphaFoldDB" id="A0ABD5BKJ3"/>
<dbReference type="Proteomes" id="UP001234811">
    <property type="component" value="Unassembled WGS sequence"/>
</dbReference>
<dbReference type="RefSeq" id="WP_309212977.1">
    <property type="nucleotide sequence ID" value="NZ_JAVIPQ010000168.1"/>
</dbReference>